<feature type="binding site" evidence="10">
    <location>
        <begin position="247"/>
        <end position="254"/>
    </location>
    <ligand>
        <name>ATP</name>
        <dbReference type="ChEBI" id="CHEBI:30616"/>
    </ligand>
</feature>
<name>A0A6I3JG89_9ACTN</name>
<dbReference type="InterPro" id="IPR027417">
    <property type="entry name" value="P-loop_NTPase"/>
</dbReference>
<evidence type="ECO:0000256" key="1">
    <source>
        <dbReference type="ARBA" id="ARBA00009922"/>
    </source>
</evidence>
<reference evidence="12 13" key="1">
    <citation type="submission" date="2019-10" db="EMBL/GenBank/DDBJ databases">
        <title>Nocardioides novel species isolated from the excrement of Marmot.</title>
        <authorList>
            <person name="Zhang G."/>
        </authorList>
    </citation>
    <scope>NUCLEOTIDE SEQUENCE [LARGE SCALE GENOMIC DNA]</scope>
    <source>
        <strain evidence="13">zg-579</strain>
    </source>
</reference>
<dbReference type="GO" id="GO:0016787">
    <property type="term" value="F:hydrolase activity"/>
    <property type="evidence" value="ECO:0007669"/>
    <property type="project" value="UniProtKB-UniRule"/>
</dbReference>
<keyword evidence="6" id="KW-0413">Isomerase</keyword>
<proteinExistence type="inferred from homology"/>
<evidence type="ECO:0000256" key="3">
    <source>
        <dbReference type="ARBA" id="ARBA00022801"/>
    </source>
</evidence>
<dbReference type="Gene3D" id="3.40.50.300">
    <property type="entry name" value="P-loop containing nucleotide triphosphate hydrolases"/>
    <property type="match status" value="3"/>
</dbReference>
<evidence type="ECO:0000256" key="6">
    <source>
        <dbReference type="ARBA" id="ARBA00023235"/>
    </source>
</evidence>
<comment type="catalytic activity">
    <reaction evidence="7">
        <text>Couples ATP hydrolysis with the unwinding of duplex DNA by translocating in the 3'-5' direction.</text>
        <dbReference type="EC" id="5.6.2.4"/>
    </reaction>
</comment>
<dbReference type="InterPro" id="IPR013986">
    <property type="entry name" value="DExx_box_DNA_helicase_dom_sf"/>
</dbReference>
<organism evidence="12 13">
    <name type="scientific">Nocardioides marmotae</name>
    <dbReference type="NCBI Taxonomy" id="2663857"/>
    <lineage>
        <taxon>Bacteria</taxon>
        <taxon>Bacillati</taxon>
        <taxon>Actinomycetota</taxon>
        <taxon>Actinomycetes</taxon>
        <taxon>Propionibacteriales</taxon>
        <taxon>Nocardioidaceae</taxon>
        <taxon>Nocardioides</taxon>
    </lineage>
</organism>
<evidence type="ECO:0000256" key="9">
    <source>
        <dbReference type="ARBA" id="ARBA00048988"/>
    </source>
</evidence>
<dbReference type="InterPro" id="IPR014017">
    <property type="entry name" value="DNA_helicase_UvrD-like_C"/>
</dbReference>
<keyword evidence="13" id="KW-1185">Reference proteome</keyword>
<keyword evidence="3 10" id="KW-0378">Hydrolase</keyword>
<comment type="caution">
    <text evidence="12">The sequence shown here is derived from an EMBL/GenBank/DDBJ whole genome shotgun (WGS) entry which is preliminary data.</text>
</comment>
<keyword evidence="2 10" id="KW-0547">Nucleotide-binding</keyword>
<dbReference type="Pfam" id="PF13361">
    <property type="entry name" value="UvrD_C"/>
    <property type="match status" value="1"/>
</dbReference>
<evidence type="ECO:0000256" key="10">
    <source>
        <dbReference type="PROSITE-ProRule" id="PRU00560"/>
    </source>
</evidence>
<feature type="compositionally biased region" description="Basic and acidic residues" evidence="11">
    <location>
        <begin position="96"/>
        <end position="130"/>
    </location>
</feature>
<dbReference type="EMBL" id="WLCI01000021">
    <property type="protein sequence ID" value="MTB97294.1"/>
    <property type="molecule type" value="Genomic_DNA"/>
</dbReference>
<dbReference type="PANTHER" id="PTHR11070:SF63">
    <property type="entry name" value="DNA HELICASE IV"/>
    <property type="match status" value="1"/>
</dbReference>
<evidence type="ECO:0000256" key="4">
    <source>
        <dbReference type="ARBA" id="ARBA00022806"/>
    </source>
</evidence>
<keyword evidence="5 10" id="KW-0067">ATP-binding</keyword>
<evidence type="ECO:0000256" key="2">
    <source>
        <dbReference type="ARBA" id="ARBA00022741"/>
    </source>
</evidence>
<dbReference type="Proteomes" id="UP000433406">
    <property type="component" value="Unassembled WGS sequence"/>
</dbReference>
<dbReference type="GO" id="GO:0000725">
    <property type="term" value="P:recombinational repair"/>
    <property type="evidence" value="ECO:0007669"/>
    <property type="project" value="TreeGrafter"/>
</dbReference>
<evidence type="ECO:0000256" key="8">
    <source>
        <dbReference type="ARBA" id="ARBA00034808"/>
    </source>
</evidence>
<dbReference type="Gene3D" id="1.10.10.160">
    <property type="match status" value="1"/>
</dbReference>
<comment type="catalytic activity">
    <reaction evidence="9">
        <text>ATP + H2O = ADP + phosphate + H(+)</text>
        <dbReference type="Rhea" id="RHEA:13065"/>
        <dbReference type="ChEBI" id="CHEBI:15377"/>
        <dbReference type="ChEBI" id="CHEBI:15378"/>
        <dbReference type="ChEBI" id="CHEBI:30616"/>
        <dbReference type="ChEBI" id="CHEBI:43474"/>
        <dbReference type="ChEBI" id="CHEBI:456216"/>
        <dbReference type="EC" id="5.6.2.4"/>
    </reaction>
</comment>
<dbReference type="PROSITE" id="PS51198">
    <property type="entry name" value="UVRD_HELICASE_ATP_BIND"/>
    <property type="match status" value="1"/>
</dbReference>
<accession>A0A6I3JG89</accession>
<dbReference type="RefSeq" id="WP_154617146.1">
    <property type="nucleotide sequence ID" value="NZ_CP053660.1"/>
</dbReference>
<dbReference type="GO" id="GO:0003677">
    <property type="term" value="F:DNA binding"/>
    <property type="evidence" value="ECO:0007669"/>
    <property type="project" value="UniProtKB-KW"/>
</dbReference>
<dbReference type="GO" id="GO:0005524">
    <property type="term" value="F:ATP binding"/>
    <property type="evidence" value="ECO:0007669"/>
    <property type="project" value="UniProtKB-UniRule"/>
</dbReference>
<keyword evidence="4 10" id="KW-0347">Helicase</keyword>
<sequence>MDAAARQLLIKLLASWSDWPERRTWYLAEHIPHVISTGPEAGRNIEERVNLGSLHKHLDLEEWEVLGLLLVQTEKRDEGPIAAFRAKVNRDRAQVLDEERTERAAEKRRQRDAEEQERRAHRAERERAHAEQQASKRAAEEVERERLRRLEREERDRSARDRAAEKKQLMDRLRVEIEKHFLGAAEWLRHNDPDHLISVQEFQDALVNHVTGWCRTNVTMPNGKAFVPDTSQALAIATHGRHALVGARAGSGKTATMVARSVFLIQACGVDPSRILMLAFNVAAADEMRDRLEKMLPQGRVPHVMTFHALAHRVVHPSQNLLFDRSDSMRALNRHVQDVRDELMRTPGKEELVREVMLAYFRRDWSRILERGDNLSATDQLAYRRHLQDESIKGDFVKSYGEKVIANILFSNGIAGDGRGAESYYGYEHDVRWNGQNYKPDFSIYDQNKKRRIVIEYFGLQGDPDYDRQSQAKREFWAERDEVFLEYFPSDIAKPGFEERMLADLRSVGAPLHPLTDEELWHRIKKRALDRFTDATTTIIGRARQRRWAGEDLRQAWATMGMDDPDLDRFIDLGAELLDAYAASLTADAKEDFTGLMWRAVDKVRTGTTSFGRGGRVEGDLSTLEHIVVDEFQDFSLMFFELLDAILRTSPKCRVMAVGDDWQAINEFAGSSTAYFSSFEADFRDATRLALATNRRSATTLVTLGNTVMGGRGAPAQAARMERGHIREFTADTFDPSPIEAAAFGEYDRQTPALLRLIQEHRVKGRTVAVLSRKRRGTWTVNLDEDPRTFSEFAAYGAYLRQILDVEEPEELRFSSTHGFKGQEADTVILVDVTQRNYPLIHPTWTLFHVFGDTIPTLTEAERRLFYVGVSRPHMHLDVVTTNRDPSEFWTEARGSSAVVQGAWESLPEVRLPGGGGHVEIRVYNSSVEDFDKSKELLVQDRFRFRGGTAKYWWRLVPADTWDDAALLRAPWAQHPGVRIEAWSDGRRDFEHRVPGGRQAWSPF</sequence>
<dbReference type="InterPro" id="IPR014016">
    <property type="entry name" value="UvrD-like_ATP-bd"/>
</dbReference>
<dbReference type="GO" id="GO:0043138">
    <property type="term" value="F:3'-5' DNA helicase activity"/>
    <property type="evidence" value="ECO:0007669"/>
    <property type="project" value="UniProtKB-EC"/>
</dbReference>
<evidence type="ECO:0000313" key="13">
    <source>
        <dbReference type="Proteomes" id="UP000433406"/>
    </source>
</evidence>
<evidence type="ECO:0000256" key="11">
    <source>
        <dbReference type="SAM" id="MobiDB-lite"/>
    </source>
</evidence>
<dbReference type="AlphaFoldDB" id="A0A6I3JG89"/>
<evidence type="ECO:0000313" key="12">
    <source>
        <dbReference type="EMBL" id="MTB97294.1"/>
    </source>
</evidence>
<comment type="similarity">
    <text evidence="1">Belongs to the helicase family. UvrD subfamily.</text>
</comment>
<evidence type="ECO:0000256" key="7">
    <source>
        <dbReference type="ARBA" id="ARBA00034617"/>
    </source>
</evidence>
<gene>
    <name evidence="12" type="ORF">GGQ22_19700</name>
</gene>
<evidence type="ECO:0000256" key="5">
    <source>
        <dbReference type="ARBA" id="ARBA00022840"/>
    </source>
</evidence>
<protein>
    <recommendedName>
        <fullName evidence="8">DNA 3'-5' helicase</fullName>
        <ecNumber evidence="8">5.6.2.4</ecNumber>
    </recommendedName>
</protein>
<dbReference type="InterPro" id="IPR000212">
    <property type="entry name" value="DNA_helicase_UvrD/REP"/>
</dbReference>
<feature type="region of interest" description="Disordered" evidence="11">
    <location>
        <begin position="96"/>
        <end position="145"/>
    </location>
</feature>
<dbReference type="PANTHER" id="PTHR11070">
    <property type="entry name" value="UVRD / RECB / PCRA DNA HELICASE FAMILY MEMBER"/>
    <property type="match status" value="1"/>
</dbReference>
<dbReference type="SUPFAM" id="SSF52540">
    <property type="entry name" value="P-loop containing nucleoside triphosphate hydrolases"/>
    <property type="match status" value="1"/>
</dbReference>
<dbReference type="Pfam" id="PF00580">
    <property type="entry name" value="UvrD-helicase"/>
    <property type="match status" value="1"/>
</dbReference>
<dbReference type="EC" id="5.6.2.4" evidence="8"/>